<dbReference type="Proteomes" id="UP000285301">
    <property type="component" value="Unassembled WGS sequence"/>
</dbReference>
<accession>A0A3S3RNK6</accession>
<dbReference type="Pfam" id="PF00092">
    <property type="entry name" value="VWA"/>
    <property type="match status" value="1"/>
</dbReference>
<sequence length="527" mass="59773">MSANESYQKLVVPKSKSRITAKKFVEDQKLAYWDGCAYCELKKAEFVNENTNIVIENTKTGKIFEGSDARKLLGISFEEAKRVKLNPESYSQFRIFTEAKNANRALAQGSNFIYKAKLDKRKASDVDEDDERHTKKETKNKRTKIQKVATSTSSDVKSSSIVTVKLGNYSDIQIAFSYDTTGSMSGCIEQVKTVVKQTISRLLRSISGIQIAVIAHGDYCDEDSTYLIKYIDFSNNEKQLCDFITNVGHTGGGDFQEAYEYVLNKARTSLSWKEKASKSLVVIGDATPHGPKDFANKSKLDWRQEAESLKQNGIKVYSVRCLSWSESKEFYKELANITGGFYLELHQFTAISDFMIAISYREGDYQQLLQFREEVQQRNRGILNRNMQQTFATLCGEDVPSDATPDDLTAVEPGRFQVLTVDKDDSIKNFVIRQGAKFKVGHGYYEFTKPEEIQAYKNIVLMDKITGDMFTGDRARELANIPEHIKGKKVKPPPSDKWVMFIQSTSYNRKLIAGTKFLYEASKDPID</sequence>
<feature type="domain" description="VWFA" evidence="2">
    <location>
        <begin position="173"/>
        <end position="375"/>
    </location>
</feature>
<dbReference type="CDD" id="cd00198">
    <property type="entry name" value="vWFA"/>
    <property type="match status" value="1"/>
</dbReference>
<organism evidence="5 6">
    <name type="scientific">Dinothrombium tinctorium</name>
    <dbReference type="NCBI Taxonomy" id="1965070"/>
    <lineage>
        <taxon>Eukaryota</taxon>
        <taxon>Metazoa</taxon>
        <taxon>Ecdysozoa</taxon>
        <taxon>Arthropoda</taxon>
        <taxon>Chelicerata</taxon>
        <taxon>Arachnida</taxon>
        <taxon>Acari</taxon>
        <taxon>Acariformes</taxon>
        <taxon>Trombidiformes</taxon>
        <taxon>Prostigmata</taxon>
        <taxon>Anystina</taxon>
        <taxon>Parasitengona</taxon>
        <taxon>Trombidioidea</taxon>
        <taxon>Trombidiidae</taxon>
        <taxon>Dinothrombium</taxon>
    </lineage>
</organism>
<name>A0A3S3RNK6_9ACAR</name>
<evidence type="ECO:0000259" key="2">
    <source>
        <dbReference type="PROSITE" id="PS50234"/>
    </source>
</evidence>
<dbReference type="InterPro" id="IPR036465">
    <property type="entry name" value="vWFA_dom_sf"/>
</dbReference>
<dbReference type="OrthoDB" id="8300411at2759"/>
<dbReference type="PANTHER" id="PTHR47824">
    <property type="entry name" value="UBIQUITIN-LIKE DOMAIN-CONTAINING PROTEIN"/>
    <property type="match status" value="1"/>
</dbReference>
<dbReference type="PANTHER" id="PTHR47824:SF3">
    <property type="entry name" value="UBIQUITIN-LIKE DOMAIN-CONTAINING PROTEIN"/>
    <property type="match status" value="1"/>
</dbReference>
<feature type="compositionally biased region" description="Basic residues" evidence="1">
    <location>
        <begin position="135"/>
        <end position="145"/>
    </location>
</feature>
<dbReference type="EMBL" id="NCKU01008681">
    <property type="protein sequence ID" value="RWS01754.1"/>
    <property type="molecule type" value="Genomic_DNA"/>
</dbReference>
<gene>
    <name evidence="4" type="ORF">B4U79_05069</name>
    <name evidence="5" type="ORF">B4U79_10536</name>
    <name evidence="3" type="ORF">B4U79_11272</name>
</gene>
<protein>
    <recommendedName>
        <fullName evidence="2">VWFA domain-containing protein</fullName>
    </recommendedName>
</protein>
<reference evidence="5" key="2">
    <citation type="submission" date="2018-11" db="EMBL/GenBank/DDBJ databases">
        <title>Trombidioid mite genomics.</title>
        <authorList>
            <person name="Dong X."/>
        </authorList>
    </citation>
    <scope>NUCLEOTIDE SEQUENCE</scope>
    <source>
        <strain evidence="5">UoL-WK</strain>
    </source>
</reference>
<evidence type="ECO:0000313" key="4">
    <source>
        <dbReference type="EMBL" id="RWS02038.1"/>
    </source>
</evidence>
<dbReference type="InterPro" id="IPR002035">
    <property type="entry name" value="VWF_A"/>
</dbReference>
<evidence type="ECO:0000313" key="6">
    <source>
        <dbReference type="Proteomes" id="UP000285301"/>
    </source>
</evidence>
<reference evidence="5 6" key="1">
    <citation type="journal article" date="2018" name="Gigascience">
        <title>Genomes of trombidid mites reveal novel predicted allergens and laterally-transferred genes associated with secondary metabolism.</title>
        <authorList>
            <person name="Dong X."/>
            <person name="Chaisiri K."/>
            <person name="Xia D."/>
            <person name="Armstrong S.D."/>
            <person name="Fang Y."/>
            <person name="Donnelly M.J."/>
            <person name="Kadowaki T."/>
            <person name="McGarry J.W."/>
            <person name="Darby A.C."/>
            <person name="Makepeace B.L."/>
        </authorList>
    </citation>
    <scope>NUCLEOTIDE SEQUENCE [LARGE SCALE GENOMIC DNA]</scope>
    <source>
        <strain evidence="5">UoL-WK</strain>
    </source>
</reference>
<evidence type="ECO:0000313" key="5">
    <source>
        <dbReference type="EMBL" id="RWS02425.1"/>
    </source>
</evidence>
<dbReference type="SUPFAM" id="SSF53300">
    <property type="entry name" value="vWA-like"/>
    <property type="match status" value="1"/>
</dbReference>
<evidence type="ECO:0000313" key="3">
    <source>
        <dbReference type="EMBL" id="RWS01754.1"/>
    </source>
</evidence>
<feature type="region of interest" description="Disordered" evidence="1">
    <location>
        <begin position="124"/>
        <end position="146"/>
    </location>
</feature>
<dbReference type="EMBL" id="NCKU01007740">
    <property type="protein sequence ID" value="RWS02425.1"/>
    <property type="molecule type" value="Genomic_DNA"/>
</dbReference>
<proteinExistence type="predicted"/>
<dbReference type="PROSITE" id="PS50234">
    <property type="entry name" value="VWFA"/>
    <property type="match status" value="1"/>
</dbReference>
<comment type="caution">
    <text evidence="5">The sequence shown here is derived from an EMBL/GenBank/DDBJ whole genome shotgun (WGS) entry which is preliminary data.</text>
</comment>
<evidence type="ECO:0000256" key="1">
    <source>
        <dbReference type="SAM" id="MobiDB-lite"/>
    </source>
</evidence>
<dbReference type="AlphaFoldDB" id="A0A3S3RNK6"/>
<dbReference type="Gene3D" id="3.40.50.410">
    <property type="entry name" value="von Willebrand factor, type A domain"/>
    <property type="match status" value="1"/>
</dbReference>
<keyword evidence="6" id="KW-1185">Reference proteome</keyword>
<dbReference type="GO" id="GO:0032991">
    <property type="term" value="C:protein-containing complex"/>
    <property type="evidence" value="ECO:0007669"/>
    <property type="project" value="UniProtKB-ARBA"/>
</dbReference>
<dbReference type="EMBL" id="NCKU01008248">
    <property type="protein sequence ID" value="RWS02038.1"/>
    <property type="molecule type" value="Genomic_DNA"/>
</dbReference>
<dbReference type="STRING" id="1965070.A0A3S3RNK6"/>